<evidence type="ECO:0000313" key="2">
    <source>
        <dbReference type="EMBL" id="JAC76389.1"/>
    </source>
</evidence>
<feature type="region of interest" description="Disordered" evidence="1">
    <location>
        <begin position="349"/>
        <end position="373"/>
    </location>
</feature>
<accession>A0A061S036</accession>
<protein>
    <submittedName>
        <fullName evidence="2">Uncharacterized protein</fullName>
    </submittedName>
</protein>
<reference evidence="2" key="1">
    <citation type="submission" date="2014-05" db="EMBL/GenBank/DDBJ databases">
        <title>The transcriptome of the halophilic microalga Tetraselmis sp. GSL018 isolated from the Great Salt Lake, Utah.</title>
        <authorList>
            <person name="Jinkerson R.E."/>
            <person name="D'Adamo S."/>
            <person name="Posewitz M.C."/>
        </authorList>
    </citation>
    <scope>NUCLEOTIDE SEQUENCE</scope>
    <source>
        <strain evidence="2">GSL018</strain>
    </source>
</reference>
<dbReference type="EMBL" id="GBEZ01009183">
    <property type="protein sequence ID" value="JAC76389.1"/>
    <property type="molecule type" value="Transcribed_RNA"/>
</dbReference>
<feature type="region of interest" description="Disordered" evidence="1">
    <location>
        <begin position="30"/>
        <end position="96"/>
    </location>
</feature>
<dbReference type="PANTHER" id="PTHR45615">
    <property type="entry name" value="MYOSIN HEAVY CHAIN, NON-MUSCLE"/>
    <property type="match status" value="1"/>
</dbReference>
<feature type="region of interest" description="Disordered" evidence="1">
    <location>
        <begin position="395"/>
        <end position="448"/>
    </location>
</feature>
<dbReference type="SUPFAM" id="SSF90257">
    <property type="entry name" value="Myosin rod fragments"/>
    <property type="match status" value="1"/>
</dbReference>
<proteinExistence type="predicted"/>
<sequence length="448" mass="48731">MATASMEPNTFAAEKELLIQETIQKVQAQIATAGSQAASAWDGMGAGDYTSRGAEGPACHSGSRAGSRGSSPRGAPNGRDPPRAADSSAHRGDMQQTSELMRQVADALGVLRGSTQESADAALKQAGAVASMNELLGRLYRAIEDCVKTMKDAKVEKEEMASLVNDLSSDMAAERQRSEDLERSKAELQSHMQELEDKLQQRSELLQSAHEQMEELIEKHERGTKDAQQLRAVHLEVESQVDDLAQQLEDERAQKQALKVAKQQLQSQLKHMVKAEKDLTKGLREAHEQIELQLQQLRDEVAQERAAKEGLKAKKNTLAANLKDLSAKSKADQQLIEQLQAELQAAKQAHSKTAAELKAERKVARASAQGEKVYQEKCNELEAQLAALRTHSIYGGSAPRASGARKANSAVKKKAIADAKGPKRRDAQSKHRASHDDDSNTSGNEVDG</sequence>
<evidence type="ECO:0000256" key="1">
    <source>
        <dbReference type="SAM" id="MobiDB-lite"/>
    </source>
</evidence>
<gene>
    <name evidence="2" type="ORF">TSPGSL018_20327</name>
</gene>
<feature type="non-terminal residue" evidence="2">
    <location>
        <position position="448"/>
    </location>
</feature>
<feature type="compositionally biased region" description="Basic and acidic residues" evidence="1">
    <location>
        <begin position="353"/>
        <end position="363"/>
    </location>
</feature>
<dbReference type="AlphaFoldDB" id="A0A061S036"/>
<organism evidence="2">
    <name type="scientific">Tetraselmis sp. GSL018</name>
    <dbReference type="NCBI Taxonomy" id="582737"/>
    <lineage>
        <taxon>Eukaryota</taxon>
        <taxon>Viridiplantae</taxon>
        <taxon>Chlorophyta</taxon>
        <taxon>core chlorophytes</taxon>
        <taxon>Chlorodendrophyceae</taxon>
        <taxon>Chlorodendrales</taxon>
        <taxon>Chlorodendraceae</taxon>
        <taxon>Tetraselmis</taxon>
    </lineage>
</organism>
<feature type="compositionally biased region" description="Low complexity" evidence="1">
    <location>
        <begin position="61"/>
        <end position="78"/>
    </location>
</feature>
<feature type="compositionally biased region" description="Basic and acidic residues" evidence="1">
    <location>
        <begin position="415"/>
        <end position="438"/>
    </location>
</feature>
<dbReference type="PANTHER" id="PTHR45615:SF80">
    <property type="entry name" value="GRIP DOMAIN-CONTAINING PROTEIN"/>
    <property type="match status" value="1"/>
</dbReference>
<name>A0A061S036_9CHLO</name>
<feature type="compositionally biased region" description="Basic and acidic residues" evidence="1">
    <location>
        <begin position="80"/>
        <end position="93"/>
    </location>
</feature>